<dbReference type="InterPro" id="IPR004919">
    <property type="entry name" value="GmrSD_N"/>
</dbReference>
<gene>
    <name evidence="2" type="ORF">DS742_14300</name>
</gene>
<dbReference type="PANTHER" id="PTHR39639:SF1">
    <property type="entry name" value="DUF262 DOMAIN-CONTAINING PROTEIN"/>
    <property type="match status" value="1"/>
</dbReference>
<feature type="domain" description="GmrSD restriction endonucleases N-terminal" evidence="1">
    <location>
        <begin position="10"/>
        <end position="164"/>
    </location>
</feature>
<dbReference type="AlphaFoldDB" id="A0A3E2NBM1"/>
<dbReference type="EMBL" id="QOHO01000043">
    <property type="protein sequence ID" value="RFZ78281.1"/>
    <property type="molecule type" value="Genomic_DNA"/>
</dbReference>
<evidence type="ECO:0000313" key="3">
    <source>
        <dbReference type="Proteomes" id="UP000260680"/>
    </source>
</evidence>
<evidence type="ECO:0000313" key="2">
    <source>
        <dbReference type="EMBL" id="RFZ78281.1"/>
    </source>
</evidence>
<organism evidence="2 3">
    <name type="scientific">Lacrimispora amygdalina</name>
    <dbReference type="NCBI Taxonomy" id="253257"/>
    <lineage>
        <taxon>Bacteria</taxon>
        <taxon>Bacillati</taxon>
        <taxon>Bacillota</taxon>
        <taxon>Clostridia</taxon>
        <taxon>Lachnospirales</taxon>
        <taxon>Lachnospiraceae</taxon>
        <taxon>Lacrimispora</taxon>
    </lineage>
</organism>
<dbReference type="Pfam" id="PF03235">
    <property type="entry name" value="GmrSD_N"/>
    <property type="match status" value="1"/>
</dbReference>
<dbReference type="OrthoDB" id="9770340at2"/>
<evidence type="ECO:0000259" key="1">
    <source>
        <dbReference type="Pfam" id="PF03235"/>
    </source>
</evidence>
<name>A0A3E2NBM1_9FIRM</name>
<accession>A0A3E2NBM1</accession>
<sequence length="375" mass="43444">MESRRQNYNIEDLIEKMDENKLTFDYPIQRDGGQFDKDQKALLINTVFNGYLIPEIYIIKEGTEDFSPMSVLDGKQRLTTLYDFSKDKFALPKDADDVVIKTVSFDEDKNPVFEENTYVVAGKKFSKIDPALQKIFNKYKIEVKLLAGYTDEQIEEQFYRLNNGCVFTKSQKANTKLGTDVAAKIEEIKNCDFFENRASFTNTQRKRGEVTSCILQTMMLLSGFEYKNFGANEVLRYANELSENPDYELIARTKELFDKLFILLPEYNKEMDKQFKKIHIPSMIMNLATVEDLDVDYELTDDEYTEFLSKWFEVWIETSGYMDFCGQGSTSKSKVEGRVATMQKELREYIIQLSMEGEASSESNQDENSGFKTAS</sequence>
<dbReference type="RefSeq" id="WP_117417654.1">
    <property type="nucleotide sequence ID" value="NZ_QOHO01000043.1"/>
</dbReference>
<dbReference type="Proteomes" id="UP000260680">
    <property type="component" value="Unassembled WGS sequence"/>
</dbReference>
<proteinExistence type="predicted"/>
<dbReference type="PANTHER" id="PTHR39639">
    <property type="entry name" value="CHROMOSOME 16, WHOLE GENOME SHOTGUN SEQUENCE"/>
    <property type="match status" value="1"/>
</dbReference>
<comment type="caution">
    <text evidence="2">The sequence shown here is derived from an EMBL/GenBank/DDBJ whole genome shotgun (WGS) entry which is preliminary data.</text>
</comment>
<reference evidence="2 3" key="1">
    <citation type="submission" date="2018-07" db="EMBL/GenBank/DDBJ databases">
        <title>New species, Clostridium PI-S10-A1B.</title>
        <authorList>
            <person name="Krishna G."/>
            <person name="Summeta K."/>
            <person name="Shikha S."/>
            <person name="Prabhu P.B."/>
            <person name="Suresh K."/>
        </authorList>
    </citation>
    <scope>NUCLEOTIDE SEQUENCE [LARGE SCALE GENOMIC DNA]</scope>
    <source>
        <strain evidence="2 3">PI-S10-A1B</strain>
    </source>
</reference>
<protein>
    <submittedName>
        <fullName evidence="2">DUF262 domain-containing protein</fullName>
    </submittedName>
</protein>